<gene>
    <name evidence="20" type="primary">CEG1</name>
    <name evidence="20" type="ORF">H2204_003069</name>
</gene>
<evidence type="ECO:0000313" key="20">
    <source>
        <dbReference type="EMBL" id="KAJ9640780.1"/>
    </source>
</evidence>
<comment type="subunit">
    <text evidence="15">Heterodimer. The mRNA-capping enzyme is composed of two separate chains alpha and beta, respectively a mRNA guanylyltransferase and an mRNA 5'-triphosphate monophosphatase.</text>
</comment>
<keyword evidence="10 16" id="KW-0342">GTP-binding</keyword>
<comment type="subcellular location">
    <subcellularLocation>
        <location evidence="1 16">Nucleus</location>
    </subcellularLocation>
</comment>
<feature type="domain" description="mRNA capping enzyme adenylation" evidence="18">
    <location>
        <begin position="46"/>
        <end position="240"/>
    </location>
</feature>
<dbReference type="GO" id="GO:0004484">
    <property type="term" value="F:mRNA guanylyltransferase activity"/>
    <property type="evidence" value="ECO:0007669"/>
    <property type="project" value="UniProtKB-EC"/>
</dbReference>
<accession>A0AA38Y9W2</accession>
<dbReference type="InterPro" id="IPR012340">
    <property type="entry name" value="NA-bd_OB-fold"/>
</dbReference>
<dbReference type="Gene3D" id="2.40.50.140">
    <property type="entry name" value="Nucleic acid-binding proteins"/>
    <property type="match status" value="1"/>
</dbReference>
<keyword evidence="8 16" id="KW-0547">Nucleotide-binding</keyword>
<dbReference type="InterPro" id="IPR013846">
    <property type="entry name" value="mRNA_cap_enzyme_C"/>
</dbReference>
<feature type="domain" description="mRNA capping enzyme C-terminal" evidence="19">
    <location>
        <begin position="244"/>
        <end position="397"/>
    </location>
</feature>
<dbReference type="EMBL" id="JAPDRN010000013">
    <property type="protein sequence ID" value="KAJ9640780.1"/>
    <property type="molecule type" value="Genomic_DNA"/>
</dbReference>
<evidence type="ECO:0000256" key="1">
    <source>
        <dbReference type="ARBA" id="ARBA00004123"/>
    </source>
</evidence>
<evidence type="ECO:0000256" key="15">
    <source>
        <dbReference type="ARBA" id="ARBA00047082"/>
    </source>
</evidence>
<dbReference type="AlphaFoldDB" id="A0AA38Y9W2"/>
<evidence type="ECO:0000256" key="10">
    <source>
        <dbReference type="ARBA" id="ARBA00023134"/>
    </source>
</evidence>
<dbReference type="SUPFAM" id="SSF56091">
    <property type="entry name" value="DNA ligase/mRNA capping enzyme, catalytic domain"/>
    <property type="match status" value="1"/>
</dbReference>
<dbReference type="Gene3D" id="3.30.470.30">
    <property type="entry name" value="DNA ligase/mRNA capping enzyme"/>
    <property type="match status" value="1"/>
</dbReference>
<evidence type="ECO:0000256" key="8">
    <source>
        <dbReference type="ARBA" id="ARBA00022741"/>
    </source>
</evidence>
<sequence length="425" mass="49435">MDSHMDPGSLIARVGGRWAGHDLQRQFQGEVAELLGRRNRNFPGAQPVSFAAKHITELKREDYYVCEKTDGMRYLMYLTRDGERDIHYLIDRKNDYYYVPGLHFPHHEDPTFKRFHTDTILDGELVEDQYPDKPPVVKFLIFDCLVLDGNSLMQRPLDKRLAYCKSYVLKPYHAMLKQDPSIHQAFVIEDKATEFSYALEKMFKDIIPRVKKLHGNDGLIFTCKNTPYKFGTDEHILKWKPPEENTVDFLMHIEWATYEPDNEDPDRSPQMDYDALPVRFGLYIYHGNGADYAHVGDLHVMPSEWEDWKARRKPLQDIIVECYQEDLTKDMASTDSSDGMNGENVNAHANEATNGSGQTRRWRFHRFRDDKTDANHVTTYQSVIESIEDHITEDDLLSNANDIRTAWKSRNADQEKKQAPRPGGK</sequence>
<evidence type="ECO:0000256" key="12">
    <source>
        <dbReference type="ARBA" id="ARBA00029909"/>
    </source>
</evidence>
<dbReference type="PIRSF" id="PIRSF036959">
    <property type="entry name" value="mRNA_cap_alpha"/>
    <property type="match status" value="1"/>
</dbReference>
<dbReference type="GO" id="GO:0005524">
    <property type="term" value="F:ATP binding"/>
    <property type="evidence" value="ECO:0007669"/>
    <property type="project" value="InterPro"/>
</dbReference>
<keyword evidence="5 16" id="KW-0507">mRNA processing</keyword>
<evidence type="ECO:0000259" key="19">
    <source>
        <dbReference type="Pfam" id="PF03919"/>
    </source>
</evidence>
<evidence type="ECO:0000256" key="13">
    <source>
        <dbReference type="ARBA" id="ARBA00030702"/>
    </source>
</evidence>
<comment type="caution">
    <text evidence="20">The sequence shown here is derived from an EMBL/GenBank/DDBJ whole genome shotgun (WGS) entry which is preliminary data.</text>
</comment>
<keyword evidence="6 16" id="KW-0808">Transferase</keyword>
<keyword evidence="7 16" id="KW-0548">Nucleotidyltransferase</keyword>
<keyword evidence="21" id="KW-1185">Reference proteome</keyword>
<dbReference type="Proteomes" id="UP001172681">
    <property type="component" value="Unassembled WGS sequence"/>
</dbReference>
<evidence type="ECO:0000313" key="21">
    <source>
        <dbReference type="Proteomes" id="UP001172681"/>
    </source>
</evidence>
<dbReference type="PANTHER" id="PTHR10367:SF17">
    <property type="entry name" value="MRNA-CAPPING ENZYME"/>
    <property type="match status" value="1"/>
</dbReference>
<dbReference type="InterPro" id="IPR017075">
    <property type="entry name" value="mRNA_cap_enzyme_alpha"/>
</dbReference>
<dbReference type="Pfam" id="PF01331">
    <property type="entry name" value="mRNA_cap_enzyme"/>
    <property type="match status" value="1"/>
</dbReference>
<evidence type="ECO:0000256" key="3">
    <source>
        <dbReference type="ARBA" id="ARBA00012475"/>
    </source>
</evidence>
<dbReference type="PANTHER" id="PTHR10367">
    <property type="entry name" value="MRNA-CAPPING ENZYME"/>
    <property type="match status" value="1"/>
</dbReference>
<evidence type="ECO:0000256" key="2">
    <source>
        <dbReference type="ARBA" id="ARBA00010237"/>
    </source>
</evidence>
<dbReference type="FunFam" id="3.30.470.30:FF:000011">
    <property type="entry name" value="mRNA-capping enzyme subunit alpha"/>
    <property type="match status" value="1"/>
</dbReference>
<evidence type="ECO:0000256" key="11">
    <source>
        <dbReference type="ARBA" id="ARBA00023242"/>
    </source>
</evidence>
<protein>
    <recommendedName>
        <fullName evidence="4 16">mRNA-capping enzyme subunit alpha</fullName>
        <ecNumber evidence="3 16">2.7.7.50</ecNumber>
    </recommendedName>
    <alternativeName>
        <fullName evidence="12 16">GTP--RNA guanylyltransferase</fullName>
    </alternativeName>
    <alternativeName>
        <fullName evidence="13 16">mRNA guanylyltransferase</fullName>
    </alternativeName>
</protein>
<evidence type="ECO:0000256" key="9">
    <source>
        <dbReference type="ARBA" id="ARBA00023042"/>
    </source>
</evidence>
<feature type="active site" description="N6-GMP-lysine intermediate" evidence="17">
    <location>
        <position position="68"/>
    </location>
</feature>
<proteinExistence type="inferred from homology"/>
<keyword evidence="9 16" id="KW-0506">mRNA capping</keyword>
<evidence type="ECO:0000256" key="16">
    <source>
        <dbReference type="PIRNR" id="PIRNR036959"/>
    </source>
</evidence>
<evidence type="ECO:0000256" key="17">
    <source>
        <dbReference type="PIRSR" id="PIRSR036959-1"/>
    </source>
</evidence>
<evidence type="ECO:0000256" key="4">
    <source>
        <dbReference type="ARBA" id="ARBA00019171"/>
    </source>
</evidence>
<dbReference type="InterPro" id="IPR051029">
    <property type="entry name" value="mRNA_Capping_Enz/RNA_Phosphat"/>
</dbReference>
<comment type="catalytic activity">
    <reaction evidence="14">
        <text>a 5'-end diphospho-ribonucleoside in mRNA + GTP + H(+) = a 5'-end (5'-triphosphoguanosine)-ribonucleoside in mRNA + diphosphate</text>
        <dbReference type="Rhea" id="RHEA:67012"/>
        <dbReference type="Rhea" id="RHEA-COMP:17165"/>
        <dbReference type="Rhea" id="RHEA-COMP:17166"/>
        <dbReference type="ChEBI" id="CHEBI:15378"/>
        <dbReference type="ChEBI" id="CHEBI:33019"/>
        <dbReference type="ChEBI" id="CHEBI:37565"/>
        <dbReference type="ChEBI" id="CHEBI:167616"/>
        <dbReference type="ChEBI" id="CHEBI:167617"/>
        <dbReference type="EC" id="2.7.7.50"/>
    </reaction>
    <physiologicalReaction direction="left-to-right" evidence="14">
        <dbReference type="Rhea" id="RHEA:67013"/>
    </physiologicalReaction>
</comment>
<dbReference type="Pfam" id="PF03919">
    <property type="entry name" value="mRNA_cap_C"/>
    <property type="match status" value="1"/>
</dbReference>
<dbReference type="GO" id="GO:0006370">
    <property type="term" value="P:7-methylguanosine mRNA capping"/>
    <property type="evidence" value="ECO:0007669"/>
    <property type="project" value="UniProtKB-KW"/>
</dbReference>
<comment type="similarity">
    <text evidence="2 16">Belongs to the eukaryotic GTase family.</text>
</comment>
<dbReference type="EC" id="2.7.7.50" evidence="3 16"/>
<keyword evidence="11 16" id="KW-0539">Nucleus</keyword>
<reference evidence="20" key="1">
    <citation type="submission" date="2022-10" db="EMBL/GenBank/DDBJ databases">
        <title>Culturing micro-colonial fungi from biological soil crusts in the Mojave desert and describing Neophaeococcomyces mojavensis, and introducing the new genera and species Taxawa tesnikishii.</title>
        <authorList>
            <person name="Kurbessoian T."/>
            <person name="Stajich J.E."/>
        </authorList>
    </citation>
    <scope>NUCLEOTIDE SEQUENCE</scope>
    <source>
        <strain evidence="20">TK_35</strain>
    </source>
</reference>
<name>A0AA38Y9W2_9EURO</name>
<comment type="function">
    <text evidence="16">Second step of mRNA capping. Transfer of the GMP moiety of GTP to the 5'-end of RNA via an enzyme-GMP covalent reaction intermediate.</text>
</comment>
<organism evidence="20 21">
    <name type="scientific">Knufia peltigerae</name>
    <dbReference type="NCBI Taxonomy" id="1002370"/>
    <lineage>
        <taxon>Eukaryota</taxon>
        <taxon>Fungi</taxon>
        <taxon>Dikarya</taxon>
        <taxon>Ascomycota</taxon>
        <taxon>Pezizomycotina</taxon>
        <taxon>Eurotiomycetes</taxon>
        <taxon>Chaetothyriomycetidae</taxon>
        <taxon>Chaetothyriales</taxon>
        <taxon>Trichomeriaceae</taxon>
        <taxon>Knufia</taxon>
    </lineage>
</organism>
<evidence type="ECO:0000256" key="14">
    <source>
        <dbReference type="ARBA" id="ARBA00044624"/>
    </source>
</evidence>
<dbReference type="GO" id="GO:0031533">
    <property type="term" value="C:mRNA capping enzyme complex"/>
    <property type="evidence" value="ECO:0007669"/>
    <property type="project" value="InterPro"/>
</dbReference>
<dbReference type="SUPFAM" id="SSF50249">
    <property type="entry name" value="Nucleic acid-binding proteins"/>
    <property type="match status" value="1"/>
</dbReference>
<evidence type="ECO:0000259" key="18">
    <source>
        <dbReference type="Pfam" id="PF01331"/>
    </source>
</evidence>
<dbReference type="InterPro" id="IPR001339">
    <property type="entry name" value="mRNA_cap_enzyme_adenylation"/>
</dbReference>
<dbReference type="GO" id="GO:0005525">
    <property type="term" value="F:GTP binding"/>
    <property type="evidence" value="ECO:0007669"/>
    <property type="project" value="UniProtKB-KW"/>
</dbReference>
<evidence type="ECO:0000256" key="7">
    <source>
        <dbReference type="ARBA" id="ARBA00022695"/>
    </source>
</evidence>
<evidence type="ECO:0000256" key="5">
    <source>
        <dbReference type="ARBA" id="ARBA00022664"/>
    </source>
</evidence>
<dbReference type="CDD" id="cd07895">
    <property type="entry name" value="Adenylation_mRNA_capping"/>
    <property type="match status" value="1"/>
</dbReference>
<evidence type="ECO:0000256" key="6">
    <source>
        <dbReference type="ARBA" id="ARBA00022679"/>
    </source>
</evidence>